<dbReference type="InterPro" id="IPR018060">
    <property type="entry name" value="HTH_AraC"/>
</dbReference>
<dbReference type="AlphaFoldDB" id="A0A437SVR4"/>
<dbReference type="PROSITE" id="PS00041">
    <property type="entry name" value="HTH_ARAC_FAMILY_1"/>
    <property type="match status" value="1"/>
</dbReference>
<proteinExistence type="predicted"/>
<organism evidence="5 6">
    <name type="scientific">Lactobacillus xujianguonis</name>
    <dbReference type="NCBI Taxonomy" id="2495899"/>
    <lineage>
        <taxon>Bacteria</taxon>
        <taxon>Bacillati</taxon>
        <taxon>Bacillota</taxon>
        <taxon>Bacilli</taxon>
        <taxon>Lactobacillales</taxon>
        <taxon>Lactobacillaceae</taxon>
        <taxon>Lactobacillus</taxon>
    </lineage>
</organism>
<dbReference type="RefSeq" id="WP_127796248.1">
    <property type="nucleotide sequence ID" value="NZ_ML136878.1"/>
</dbReference>
<dbReference type="SUPFAM" id="SSF46689">
    <property type="entry name" value="Homeodomain-like"/>
    <property type="match status" value="2"/>
</dbReference>
<dbReference type="GO" id="GO:0003700">
    <property type="term" value="F:DNA-binding transcription factor activity"/>
    <property type="evidence" value="ECO:0007669"/>
    <property type="project" value="InterPro"/>
</dbReference>
<comment type="caution">
    <text evidence="5">The sequence shown here is derived from an EMBL/GenBank/DDBJ whole genome shotgun (WGS) entry which is preliminary data.</text>
</comment>
<dbReference type="GO" id="GO:0043565">
    <property type="term" value="F:sequence-specific DNA binding"/>
    <property type="evidence" value="ECO:0007669"/>
    <property type="project" value="InterPro"/>
</dbReference>
<dbReference type="Proteomes" id="UP000288291">
    <property type="component" value="Unassembled WGS sequence"/>
</dbReference>
<dbReference type="InterPro" id="IPR009057">
    <property type="entry name" value="Homeodomain-like_sf"/>
</dbReference>
<keyword evidence="2" id="KW-0238">DNA-binding</keyword>
<feature type="domain" description="HTH araC/xylS-type" evidence="4">
    <location>
        <begin position="261"/>
        <end position="359"/>
    </location>
</feature>
<evidence type="ECO:0000313" key="6">
    <source>
        <dbReference type="Proteomes" id="UP000288291"/>
    </source>
</evidence>
<name>A0A437SVR4_9LACO</name>
<dbReference type="PANTHER" id="PTHR43280">
    <property type="entry name" value="ARAC-FAMILY TRANSCRIPTIONAL REGULATOR"/>
    <property type="match status" value="1"/>
</dbReference>
<dbReference type="SMART" id="SM00342">
    <property type="entry name" value="HTH_ARAC"/>
    <property type="match status" value="1"/>
</dbReference>
<keyword evidence="6" id="KW-1185">Reference proteome</keyword>
<accession>A0A437SVR4</accession>
<sequence>MQLEQLLQKFHDGTDLNLYVFDQENKLVEQFTTPLAPSFNAQTLTQIKQNNEKIALYLMTNHSSLGIINYDRFKIVGWNTNFTITGKGNYARKAPLLGYQQFSSLISLLYFTLFQTWPELPKAQKMITTGANIPVKENSAPSYEGYLAERELMDAVMKGNLTLFNKRFRSFIQHGNFGSFNQNELRSEKDLAISATTLYTRAAIQGGLPVSEAYNLSDQIIKQIEQDLTIPNYYEYTRSIGEIFINHVYRTKRKNLTSVIYKAQEFIVANYASIHNVDEIAEHLKISTSYLQHLFKKETGKSLIQFINEEKINQAKHELIFSNKTVEEIAYDLGYRNQSQLSTNFKKLTKMTPIAFRKQYK</sequence>
<evidence type="ECO:0000256" key="2">
    <source>
        <dbReference type="ARBA" id="ARBA00023125"/>
    </source>
</evidence>
<dbReference type="PROSITE" id="PS01124">
    <property type="entry name" value="HTH_ARAC_FAMILY_2"/>
    <property type="match status" value="1"/>
</dbReference>
<evidence type="ECO:0000259" key="4">
    <source>
        <dbReference type="PROSITE" id="PS01124"/>
    </source>
</evidence>
<keyword evidence="1" id="KW-0805">Transcription regulation</keyword>
<evidence type="ECO:0000256" key="3">
    <source>
        <dbReference type="ARBA" id="ARBA00023163"/>
    </source>
</evidence>
<dbReference type="InterPro" id="IPR018062">
    <property type="entry name" value="HTH_AraC-typ_CS"/>
</dbReference>
<evidence type="ECO:0000313" key="5">
    <source>
        <dbReference type="EMBL" id="RVU71011.1"/>
    </source>
</evidence>
<dbReference type="EMBL" id="RXIA01000010">
    <property type="protein sequence ID" value="RVU71011.1"/>
    <property type="molecule type" value="Genomic_DNA"/>
</dbReference>
<protein>
    <submittedName>
        <fullName evidence="5">AraC family transcriptional regulator</fullName>
    </submittedName>
</protein>
<dbReference type="Pfam" id="PF12833">
    <property type="entry name" value="HTH_18"/>
    <property type="match status" value="1"/>
</dbReference>
<reference evidence="5 6" key="1">
    <citation type="submission" date="2018-12" db="EMBL/GenBank/DDBJ databases">
        <authorList>
            <person name="Meng J."/>
        </authorList>
    </citation>
    <scope>NUCLEOTIDE SEQUENCE [LARGE SCALE GENOMIC DNA]</scope>
    <source>
        <strain evidence="5 6">HT111-2</strain>
    </source>
</reference>
<gene>
    <name evidence="5" type="ORF">EJK17_04715</name>
</gene>
<dbReference type="Gene3D" id="1.10.10.60">
    <property type="entry name" value="Homeodomain-like"/>
    <property type="match status" value="2"/>
</dbReference>
<keyword evidence="3" id="KW-0804">Transcription</keyword>
<dbReference type="PANTHER" id="PTHR43280:SF2">
    <property type="entry name" value="HTH-TYPE TRANSCRIPTIONAL REGULATOR EXSA"/>
    <property type="match status" value="1"/>
</dbReference>
<evidence type="ECO:0000256" key="1">
    <source>
        <dbReference type="ARBA" id="ARBA00023015"/>
    </source>
</evidence>